<dbReference type="RefSeq" id="XP_062787895.1">
    <property type="nucleotide sequence ID" value="XM_062931844.1"/>
</dbReference>
<comment type="subcellular location">
    <subcellularLocation>
        <location evidence="1">Membrane</location>
        <topology evidence="1">Multi-pass membrane protein</topology>
    </subcellularLocation>
</comment>
<evidence type="ECO:0000256" key="6">
    <source>
        <dbReference type="SAM" id="SignalP"/>
    </source>
</evidence>
<name>A0ABZ1CPM2_9TREE</name>
<protein>
    <recommendedName>
        <fullName evidence="9">Pali-domain-containing protein</fullName>
    </recommendedName>
</protein>
<gene>
    <name evidence="7" type="ORF">IL334_000058</name>
</gene>
<evidence type="ECO:0000256" key="3">
    <source>
        <dbReference type="ARBA" id="ARBA00022989"/>
    </source>
</evidence>
<feature type="signal peptide" evidence="6">
    <location>
        <begin position="1"/>
        <end position="26"/>
    </location>
</feature>
<dbReference type="Gene3D" id="1.20.140.150">
    <property type="match status" value="1"/>
</dbReference>
<keyword evidence="3 5" id="KW-1133">Transmembrane helix</keyword>
<feature type="transmembrane region" description="Helical" evidence="5">
    <location>
        <begin position="123"/>
        <end position="146"/>
    </location>
</feature>
<feature type="chain" id="PRO_5046999598" description="Pali-domain-containing protein" evidence="6">
    <location>
        <begin position="27"/>
        <end position="245"/>
    </location>
</feature>
<evidence type="ECO:0000256" key="5">
    <source>
        <dbReference type="SAM" id="Phobius"/>
    </source>
</evidence>
<keyword evidence="4 5" id="KW-0472">Membrane</keyword>
<evidence type="ECO:0000313" key="7">
    <source>
        <dbReference type="EMBL" id="WRT63155.1"/>
    </source>
</evidence>
<dbReference type="PANTHER" id="PTHR28013:SF3">
    <property type="entry name" value="PROTEIN DCV1-RELATED"/>
    <property type="match status" value="1"/>
</dbReference>
<organism evidence="7 8">
    <name type="scientific">Kwoniella shivajii</name>
    <dbReference type="NCBI Taxonomy" id="564305"/>
    <lineage>
        <taxon>Eukaryota</taxon>
        <taxon>Fungi</taxon>
        <taxon>Dikarya</taxon>
        <taxon>Basidiomycota</taxon>
        <taxon>Agaricomycotina</taxon>
        <taxon>Tremellomycetes</taxon>
        <taxon>Tremellales</taxon>
        <taxon>Cryptococcaceae</taxon>
        <taxon>Kwoniella</taxon>
    </lineage>
</organism>
<evidence type="ECO:0000256" key="1">
    <source>
        <dbReference type="ARBA" id="ARBA00004141"/>
    </source>
</evidence>
<evidence type="ECO:0000256" key="4">
    <source>
        <dbReference type="ARBA" id="ARBA00023136"/>
    </source>
</evidence>
<dbReference type="EMBL" id="CP141881">
    <property type="protein sequence ID" value="WRT63155.1"/>
    <property type="molecule type" value="Genomic_DNA"/>
</dbReference>
<feature type="transmembrane region" description="Helical" evidence="5">
    <location>
        <begin position="96"/>
        <end position="116"/>
    </location>
</feature>
<evidence type="ECO:0008006" key="9">
    <source>
        <dbReference type="Google" id="ProtNLM"/>
    </source>
</evidence>
<sequence length="245" mass="26757">MAAGIQCGSFLLFAAFALLLVSTISAPVFRQISFLEVTSGSQKLAFGVFGYCTNVNGAGDHGCSARQLGYDIASVSGEVSDWTYVNDNLEHITKALVLHPVATGLAFIAFIIAFFADHIGFIFAALIAFLAFLVSLAAMIIDFVMFGIIKHEINDNTSATASFDKAIWLTLAATVILFFSSFIVCFETCTHRRNRNRTTTTSRSGENGYGYADNNGYVGNQGPMMSQTQTGYVAPKRHFWQRNKY</sequence>
<dbReference type="Pfam" id="PF06687">
    <property type="entry name" value="SUR7"/>
    <property type="match status" value="1"/>
</dbReference>
<dbReference type="InterPro" id="IPR051380">
    <property type="entry name" value="pH-response_reg_palI/RIM9"/>
</dbReference>
<feature type="transmembrane region" description="Helical" evidence="5">
    <location>
        <begin position="166"/>
        <end position="186"/>
    </location>
</feature>
<proteinExistence type="predicted"/>
<dbReference type="GeneID" id="87952189"/>
<accession>A0ABZ1CPM2</accession>
<keyword evidence="2 5" id="KW-0812">Transmembrane</keyword>
<reference evidence="7 8" key="1">
    <citation type="submission" date="2024-01" db="EMBL/GenBank/DDBJ databases">
        <title>Comparative genomics of Cryptococcus and Kwoniella reveals pathogenesis evolution and contrasting modes of karyotype evolution via chromosome fusion or intercentromeric recombination.</title>
        <authorList>
            <person name="Coelho M.A."/>
            <person name="David-Palma M."/>
            <person name="Shea T."/>
            <person name="Bowers K."/>
            <person name="McGinley-Smith S."/>
            <person name="Mohammad A.W."/>
            <person name="Gnirke A."/>
            <person name="Yurkov A.M."/>
            <person name="Nowrousian M."/>
            <person name="Sun S."/>
            <person name="Cuomo C.A."/>
            <person name="Heitman J."/>
        </authorList>
    </citation>
    <scope>NUCLEOTIDE SEQUENCE [LARGE SCALE GENOMIC DNA]</scope>
    <source>
        <strain evidence="7">CBS 11374</strain>
    </source>
</reference>
<keyword evidence="6" id="KW-0732">Signal</keyword>
<keyword evidence="8" id="KW-1185">Reference proteome</keyword>
<dbReference type="PANTHER" id="PTHR28013">
    <property type="entry name" value="PROTEIN DCV1-RELATED"/>
    <property type="match status" value="1"/>
</dbReference>
<evidence type="ECO:0000256" key="2">
    <source>
        <dbReference type="ARBA" id="ARBA00022692"/>
    </source>
</evidence>
<evidence type="ECO:0000313" key="8">
    <source>
        <dbReference type="Proteomes" id="UP001329825"/>
    </source>
</evidence>
<dbReference type="Proteomes" id="UP001329825">
    <property type="component" value="Chromosome 1"/>
</dbReference>
<dbReference type="InterPro" id="IPR009571">
    <property type="entry name" value="SUR7/Rim9-like_fungi"/>
</dbReference>